<dbReference type="EMBL" id="JAHHIF010000084">
    <property type="protein sequence ID" value="MBW4549154.1"/>
    <property type="molecule type" value="Genomic_DNA"/>
</dbReference>
<proteinExistence type="predicted"/>
<organism evidence="1 2">
    <name type="scientific">Symplocastrum torsivum CPER-KK1</name>
    <dbReference type="NCBI Taxonomy" id="450513"/>
    <lineage>
        <taxon>Bacteria</taxon>
        <taxon>Bacillati</taxon>
        <taxon>Cyanobacteriota</taxon>
        <taxon>Cyanophyceae</taxon>
        <taxon>Oscillatoriophycideae</taxon>
        <taxon>Oscillatoriales</taxon>
        <taxon>Microcoleaceae</taxon>
        <taxon>Symplocastrum</taxon>
    </lineage>
</organism>
<gene>
    <name evidence="1" type="ORF">KME25_32835</name>
</gene>
<evidence type="ECO:0000313" key="2">
    <source>
        <dbReference type="Proteomes" id="UP000753908"/>
    </source>
</evidence>
<dbReference type="Proteomes" id="UP000753908">
    <property type="component" value="Unassembled WGS sequence"/>
</dbReference>
<evidence type="ECO:0000313" key="1">
    <source>
        <dbReference type="EMBL" id="MBW4549154.1"/>
    </source>
</evidence>
<dbReference type="AlphaFoldDB" id="A0A951PTL8"/>
<name>A0A951PTL8_9CYAN</name>
<comment type="caution">
    <text evidence="1">The sequence shown here is derived from an EMBL/GenBank/DDBJ whole genome shotgun (WGS) entry which is preliminary data.</text>
</comment>
<protein>
    <submittedName>
        <fullName evidence="1">Uncharacterized protein</fullName>
    </submittedName>
</protein>
<sequence length="54" mass="6286">MMRRASNFHLCGKRLSHLRQRELIASVQMRPVRSLDGGTIEEAKVKEGVCLKYW</sequence>
<reference evidence="1" key="2">
    <citation type="journal article" date="2022" name="Microbiol. Resour. Announc.">
        <title>Metagenome Sequencing to Explore Phylogenomics of Terrestrial Cyanobacteria.</title>
        <authorList>
            <person name="Ward R.D."/>
            <person name="Stajich J.E."/>
            <person name="Johansen J.R."/>
            <person name="Huntemann M."/>
            <person name="Clum A."/>
            <person name="Foster B."/>
            <person name="Foster B."/>
            <person name="Roux S."/>
            <person name="Palaniappan K."/>
            <person name="Varghese N."/>
            <person name="Mukherjee S."/>
            <person name="Reddy T.B.K."/>
            <person name="Daum C."/>
            <person name="Copeland A."/>
            <person name="Chen I.A."/>
            <person name="Ivanova N.N."/>
            <person name="Kyrpides N.C."/>
            <person name="Shapiro N."/>
            <person name="Eloe-Fadrosh E.A."/>
            <person name="Pietrasiak N."/>
        </authorList>
    </citation>
    <scope>NUCLEOTIDE SEQUENCE</scope>
    <source>
        <strain evidence="1">CPER-KK1</strain>
    </source>
</reference>
<accession>A0A951PTL8</accession>
<reference evidence="1" key="1">
    <citation type="submission" date="2021-05" db="EMBL/GenBank/DDBJ databases">
        <authorList>
            <person name="Pietrasiak N."/>
            <person name="Ward R."/>
            <person name="Stajich J.E."/>
            <person name="Kurbessoian T."/>
        </authorList>
    </citation>
    <scope>NUCLEOTIDE SEQUENCE</scope>
    <source>
        <strain evidence="1">CPER-KK1</strain>
    </source>
</reference>